<dbReference type="GO" id="GO:0005634">
    <property type="term" value="C:nucleus"/>
    <property type="evidence" value="ECO:0007669"/>
    <property type="project" value="TreeGrafter"/>
</dbReference>
<keyword evidence="1" id="KW-0597">Phosphoprotein</keyword>
<feature type="compositionally biased region" description="Low complexity" evidence="3">
    <location>
        <begin position="85"/>
        <end position="117"/>
    </location>
</feature>
<organism evidence="5">
    <name type="scientific">Rhizopus microsporus var. microsporus</name>
    <dbReference type="NCBI Taxonomy" id="86635"/>
    <lineage>
        <taxon>Eukaryota</taxon>
        <taxon>Fungi</taxon>
        <taxon>Fungi incertae sedis</taxon>
        <taxon>Mucoromycota</taxon>
        <taxon>Mucoromycotina</taxon>
        <taxon>Mucoromycetes</taxon>
        <taxon>Mucorales</taxon>
        <taxon>Mucorineae</taxon>
        <taxon>Rhizopodaceae</taxon>
        <taxon>Rhizopus</taxon>
    </lineage>
</organism>
<gene>
    <name evidence="5" type="ORF">BCV72DRAFT_304623</name>
</gene>
<dbReference type="InterPro" id="IPR052240">
    <property type="entry name" value="SAP_domain_ribonucleoprotein"/>
</dbReference>
<protein>
    <recommendedName>
        <fullName evidence="4">SAP domain-containing protein</fullName>
    </recommendedName>
</protein>
<dbReference type="Pfam" id="PF02037">
    <property type="entry name" value="SAP"/>
    <property type="match status" value="1"/>
</dbReference>
<dbReference type="PROSITE" id="PS50800">
    <property type="entry name" value="SAP"/>
    <property type="match status" value="1"/>
</dbReference>
<accession>A0A1X0R5Z6</accession>
<dbReference type="VEuPathDB" id="FungiDB:BCV72DRAFT_304623"/>
<dbReference type="InterPro" id="IPR003034">
    <property type="entry name" value="SAP_dom"/>
</dbReference>
<dbReference type="SUPFAM" id="SSF68906">
    <property type="entry name" value="SAP domain"/>
    <property type="match status" value="1"/>
</dbReference>
<dbReference type="OrthoDB" id="445357at2759"/>
<dbReference type="Gene3D" id="1.10.720.30">
    <property type="entry name" value="SAP domain"/>
    <property type="match status" value="1"/>
</dbReference>
<sequence>MSEKYRHLKVKELQELLEKNGLSQTGKKEELIERLVDYDKRKELEKLEKEFNLDEFTDPKLHSFDILKESVLSDDDDLLDDELMTPLPTTTTATKPATTPTTSTEKATTTATTKATTNESKQEQPAFKFTPITFEKKASAKKETSISDQAKLDAQKKLERMKRFGVKLSEEEMKQIRAARFGTLNEQKKQDVTTKTNKKVEQGKVTKKIKTPIKKNLSTLNKKPINIDRIVDKLNKTQLAAKKDKKHDARTIVFENGKRNKDKKKTADHTTQGRIVTIDHATPQPNRAVKIQKNKHASPFVNKKRNVFIQQEKAQNSKFKRRRT</sequence>
<evidence type="ECO:0000256" key="1">
    <source>
        <dbReference type="ARBA" id="ARBA00022553"/>
    </source>
</evidence>
<evidence type="ECO:0000256" key="3">
    <source>
        <dbReference type="SAM" id="MobiDB-lite"/>
    </source>
</evidence>
<reference evidence="5" key="1">
    <citation type="journal article" date="2016" name="Proc. Natl. Acad. Sci. U.S.A.">
        <title>Lipid metabolic changes in an early divergent fungus govern the establishment of a mutualistic symbiosis with endobacteria.</title>
        <authorList>
            <person name="Lastovetsky O.A."/>
            <person name="Gaspar M.L."/>
            <person name="Mondo S.J."/>
            <person name="LaButti K.M."/>
            <person name="Sandor L."/>
            <person name="Grigoriev I.V."/>
            <person name="Henry S.A."/>
            <person name="Pawlowska T.E."/>
        </authorList>
    </citation>
    <scope>NUCLEOTIDE SEQUENCE [LARGE SCALE GENOMIC DNA]</scope>
    <source>
        <strain evidence="5">ATCC 52814</strain>
    </source>
</reference>
<feature type="domain" description="SAP" evidence="4">
    <location>
        <begin position="5"/>
        <end position="39"/>
    </location>
</feature>
<comment type="similarity">
    <text evidence="2">Belongs to the SAP domain-containing ribonucleoprotein family.</text>
</comment>
<name>A0A1X0R5Z6_RHIZD</name>
<dbReference type="PANTHER" id="PTHR46551">
    <property type="entry name" value="SAP DOMAIN-CONTAINING RIBONUCLEOPROTEIN"/>
    <property type="match status" value="1"/>
</dbReference>
<evidence type="ECO:0000256" key="2">
    <source>
        <dbReference type="ARBA" id="ARBA00046328"/>
    </source>
</evidence>
<dbReference type="GO" id="GO:0016973">
    <property type="term" value="P:poly(A)+ mRNA export from nucleus"/>
    <property type="evidence" value="ECO:0007669"/>
    <property type="project" value="TreeGrafter"/>
</dbReference>
<evidence type="ECO:0000259" key="4">
    <source>
        <dbReference type="PROSITE" id="PS50800"/>
    </source>
</evidence>
<dbReference type="EMBL" id="KV921904">
    <property type="protein sequence ID" value="ORE07422.1"/>
    <property type="molecule type" value="Genomic_DNA"/>
</dbReference>
<dbReference type="AlphaFoldDB" id="A0A1X0R5Z6"/>
<feature type="region of interest" description="Disordered" evidence="3">
    <location>
        <begin position="83"/>
        <end position="127"/>
    </location>
</feature>
<dbReference type="InterPro" id="IPR036361">
    <property type="entry name" value="SAP_dom_sf"/>
</dbReference>
<dbReference type="PANTHER" id="PTHR46551:SF1">
    <property type="entry name" value="SAP DOMAIN-CONTAINING RIBONUCLEOPROTEIN"/>
    <property type="match status" value="1"/>
</dbReference>
<dbReference type="Proteomes" id="UP000242414">
    <property type="component" value="Unassembled WGS sequence"/>
</dbReference>
<evidence type="ECO:0000313" key="5">
    <source>
        <dbReference type="EMBL" id="ORE07422.1"/>
    </source>
</evidence>
<proteinExistence type="inferred from homology"/>
<dbReference type="SMART" id="SM00513">
    <property type="entry name" value="SAP"/>
    <property type="match status" value="1"/>
</dbReference>